<evidence type="ECO:0000313" key="1">
    <source>
        <dbReference type="EMBL" id="SFI88822.1"/>
    </source>
</evidence>
<reference evidence="1 2" key="1">
    <citation type="submission" date="2016-10" db="EMBL/GenBank/DDBJ databases">
        <authorList>
            <person name="de Groot N.N."/>
        </authorList>
    </citation>
    <scope>NUCLEOTIDE SEQUENCE [LARGE SCALE GENOMIC DNA]</scope>
    <source>
        <strain evidence="1 2">SP2</strain>
    </source>
</reference>
<sequence length="69" mass="7527">MAVLARERTIWDARPKPADSCMTDVSAGCPESVRELGTHVGSRFGLGHRVTEIGHDKSNFYTLAVKPSI</sequence>
<proteinExistence type="predicted"/>
<dbReference type="AlphaFoldDB" id="A0A1I3LVT0"/>
<protein>
    <submittedName>
        <fullName evidence="1">Uncharacterized protein</fullName>
    </submittedName>
</protein>
<evidence type="ECO:0000313" key="2">
    <source>
        <dbReference type="Proteomes" id="UP000182829"/>
    </source>
</evidence>
<dbReference type="Proteomes" id="UP000182829">
    <property type="component" value="Unassembled WGS sequence"/>
</dbReference>
<accession>A0A1I3LVT0</accession>
<name>A0A1I3LVT0_9EURY</name>
<dbReference type="EMBL" id="FORO01000008">
    <property type="protein sequence ID" value="SFI88822.1"/>
    <property type="molecule type" value="Genomic_DNA"/>
</dbReference>
<organism evidence="1 2">
    <name type="scientific">Natronobacterium gregoryi</name>
    <dbReference type="NCBI Taxonomy" id="44930"/>
    <lineage>
        <taxon>Archaea</taxon>
        <taxon>Methanobacteriati</taxon>
        <taxon>Methanobacteriota</taxon>
        <taxon>Stenosarchaea group</taxon>
        <taxon>Halobacteria</taxon>
        <taxon>Halobacteriales</taxon>
        <taxon>Natrialbaceae</taxon>
        <taxon>Natronobacterium</taxon>
    </lineage>
</organism>
<gene>
    <name evidence="1" type="ORF">SAMN05443661_10881</name>
</gene>